<evidence type="ECO:0000256" key="2">
    <source>
        <dbReference type="ARBA" id="ARBA00022857"/>
    </source>
</evidence>
<dbReference type="InterPro" id="IPR051609">
    <property type="entry name" value="NmrA/Isoflavone_reductase-like"/>
</dbReference>
<accession>A0A1L7WKV8</accession>
<dbReference type="InterPro" id="IPR016040">
    <property type="entry name" value="NAD(P)-bd_dom"/>
</dbReference>
<dbReference type="SUPFAM" id="SSF51735">
    <property type="entry name" value="NAD(P)-binding Rossmann-fold domains"/>
    <property type="match status" value="1"/>
</dbReference>
<reference evidence="5 6" key="1">
    <citation type="submission" date="2016-03" db="EMBL/GenBank/DDBJ databases">
        <authorList>
            <person name="Ploux O."/>
        </authorList>
    </citation>
    <scope>NUCLEOTIDE SEQUENCE [LARGE SCALE GENOMIC DNA]</scope>
    <source>
        <strain evidence="5 6">UAMH 11012</strain>
    </source>
</reference>
<dbReference type="Proteomes" id="UP000184330">
    <property type="component" value="Unassembled WGS sequence"/>
</dbReference>
<dbReference type="PANTHER" id="PTHR47706">
    <property type="entry name" value="NMRA-LIKE FAMILY PROTEIN"/>
    <property type="match status" value="1"/>
</dbReference>
<dbReference type="EMBL" id="FJOG01000003">
    <property type="protein sequence ID" value="CZR53353.1"/>
    <property type="molecule type" value="Genomic_DNA"/>
</dbReference>
<dbReference type="OrthoDB" id="419598at2759"/>
<evidence type="ECO:0000256" key="1">
    <source>
        <dbReference type="ARBA" id="ARBA00005725"/>
    </source>
</evidence>
<dbReference type="AlphaFoldDB" id="A0A1L7WKV8"/>
<evidence type="ECO:0000313" key="5">
    <source>
        <dbReference type="EMBL" id="CZR53353.1"/>
    </source>
</evidence>
<gene>
    <name evidence="5" type="ORF">PAC_03231</name>
</gene>
<keyword evidence="6" id="KW-1185">Reference proteome</keyword>
<name>A0A1L7WKV8_9HELO</name>
<protein>
    <recommendedName>
        <fullName evidence="4">NAD(P)-binding domain-containing protein</fullName>
    </recommendedName>
</protein>
<proteinExistence type="inferred from homology"/>
<dbReference type="Pfam" id="PF13460">
    <property type="entry name" value="NAD_binding_10"/>
    <property type="match status" value="1"/>
</dbReference>
<evidence type="ECO:0000313" key="6">
    <source>
        <dbReference type="Proteomes" id="UP000184330"/>
    </source>
</evidence>
<evidence type="ECO:0000256" key="3">
    <source>
        <dbReference type="ARBA" id="ARBA00023002"/>
    </source>
</evidence>
<feature type="domain" description="NAD(P)-binding" evidence="4">
    <location>
        <begin position="16"/>
        <end position="100"/>
    </location>
</feature>
<comment type="similarity">
    <text evidence="1">Belongs to the NmrA-type oxidoreductase family. Isoflavone reductase subfamily.</text>
</comment>
<dbReference type="PANTHER" id="PTHR47706:SF5">
    <property type="entry name" value="ISOFLAVONE REDUCTASE"/>
    <property type="match status" value="1"/>
</dbReference>
<keyword evidence="2" id="KW-0521">NADP</keyword>
<evidence type="ECO:0000259" key="4">
    <source>
        <dbReference type="Pfam" id="PF13460"/>
    </source>
</evidence>
<dbReference type="GO" id="GO:0016491">
    <property type="term" value="F:oxidoreductase activity"/>
    <property type="evidence" value="ECO:0007669"/>
    <property type="project" value="UniProtKB-KW"/>
</dbReference>
<dbReference type="InterPro" id="IPR036291">
    <property type="entry name" value="NAD(P)-bd_dom_sf"/>
</dbReference>
<dbReference type="Gene3D" id="3.40.50.720">
    <property type="entry name" value="NAD(P)-binding Rossmann-like Domain"/>
    <property type="match status" value="1"/>
</dbReference>
<keyword evidence="3" id="KW-0560">Oxidoreductase</keyword>
<organism evidence="5 6">
    <name type="scientific">Phialocephala subalpina</name>
    <dbReference type="NCBI Taxonomy" id="576137"/>
    <lineage>
        <taxon>Eukaryota</taxon>
        <taxon>Fungi</taxon>
        <taxon>Dikarya</taxon>
        <taxon>Ascomycota</taxon>
        <taxon>Pezizomycotina</taxon>
        <taxon>Leotiomycetes</taxon>
        <taxon>Helotiales</taxon>
        <taxon>Mollisiaceae</taxon>
        <taxon>Phialocephala</taxon>
        <taxon>Phialocephala fortinii species complex</taxon>
    </lineage>
</organism>
<sequence>MSTNVPATMMRIAIAGSGGLARLFVDYILETANICLVISREAQPDLEARECNVAIVDYDDQDLLRFTLRGIDLVISTVSGTPQINLIDAAAHSGVRRFVPAEFEGPPTRRPRIDPLDRGRSACLDRLRHWRGHHRHPMDSTIFSCGVFYERFARGGLSSYGIGASSNTYYQGTYLMDVENGTAEVVERHSNGHQIHVTMTSINDVARFLVAALEIDLDRWPDEFRMSGDRITVAQIVQWAESITGATFFTEVIAPGDLTAHLDYANYQQDYAKVARMQELIATEQRRYDFRHPNLNALVQFAPEPFWDWLRNHWGA</sequence>